<dbReference type="Pfam" id="PF00664">
    <property type="entry name" value="ABC_membrane"/>
    <property type="match status" value="1"/>
</dbReference>
<evidence type="ECO:0000313" key="10">
    <source>
        <dbReference type="EMBL" id="EFH81325.1"/>
    </source>
</evidence>
<protein>
    <submittedName>
        <fullName evidence="10">ABC transporter related protein</fullName>
    </submittedName>
</protein>
<dbReference type="SUPFAM" id="SSF52540">
    <property type="entry name" value="P-loop containing nucleoside triphosphate hydrolases"/>
    <property type="match status" value="1"/>
</dbReference>
<reference evidence="10 11" key="1">
    <citation type="journal article" date="2011" name="Stand. Genomic Sci.">
        <title>Non-contiguous finished genome sequence and contextual data of the filamentous soil bacterium Ktedonobacter racemifer type strain (SOSP1-21).</title>
        <authorList>
            <person name="Chang Y.J."/>
            <person name="Land M."/>
            <person name="Hauser L."/>
            <person name="Chertkov O."/>
            <person name="Del Rio T.G."/>
            <person name="Nolan M."/>
            <person name="Copeland A."/>
            <person name="Tice H."/>
            <person name="Cheng J.F."/>
            <person name="Lucas S."/>
            <person name="Han C."/>
            <person name="Goodwin L."/>
            <person name="Pitluck S."/>
            <person name="Ivanova N."/>
            <person name="Ovchinikova G."/>
            <person name="Pati A."/>
            <person name="Chen A."/>
            <person name="Palaniappan K."/>
            <person name="Mavromatis K."/>
            <person name="Liolios K."/>
            <person name="Brettin T."/>
            <person name="Fiebig A."/>
            <person name="Rohde M."/>
            <person name="Abt B."/>
            <person name="Goker M."/>
            <person name="Detter J.C."/>
            <person name="Woyke T."/>
            <person name="Bristow J."/>
            <person name="Eisen J.A."/>
            <person name="Markowitz V."/>
            <person name="Hugenholtz P."/>
            <person name="Kyrpides N.C."/>
            <person name="Klenk H.P."/>
            <person name="Lapidus A."/>
        </authorList>
    </citation>
    <scope>NUCLEOTIDE SEQUENCE [LARGE SCALE GENOMIC DNA]</scope>
    <source>
        <strain evidence="11">DSM 44963</strain>
    </source>
</reference>
<sequence>MTTLKSLWRLVRYKPLYFSCNSLVRITMYMERIVFGLICQAFLNALSTKHQLTPGFFMLFLPWLLVIALRVGVYYAGMHGIIHFDFRARALIQYNLFQYLLNRVHGAGKAYSQGENISYIRDDPQYIVTMLTGIGNFIALLLYSLTALVILLRTNVLITLLVFLPLVVVLALTRQARKSLQRYRQLSREATTEVTGVIGEIFSSVQAIQVAGAEPHVIGHFQVLSAKRRQAMLLDQLFSTMLQTVTSNVSDIGTGLTLVLIALLVNNGTLGPGDIFIFTYYLALVTSFFNEASSLLASYAQAKVSFTRLESLLPEAERDTLVTHQPLSLQGDLPEIPPIKKQAMPLECLEVHNLSYCYPGGERGIERINLSLRRGTLTVITGRIGAGKTTLLRTLLGLLPRAEGELYWNGELIAEPAHFFIPPQSAYTPQVPQLFSDPLRENILLGWPEQPGKQSLNKAIATAVLEPDIAALEQGLETLVGTRGIKLSGGQIQRTAAARMLVREAELLVFDDLSSALDVATEQLLWERLFSGGERTCLVVSHRPALLELADQVIVLKDGRVEATGPLGSLLEICEELQGIFNRI</sequence>
<gene>
    <name evidence="10" type="ORF">Krac_2040</name>
</gene>
<dbReference type="SUPFAM" id="SSF90123">
    <property type="entry name" value="ABC transporter transmembrane region"/>
    <property type="match status" value="1"/>
</dbReference>
<dbReference type="InterPro" id="IPR003439">
    <property type="entry name" value="ABC_transporter-like_ATP-bd"/>
</dbReference>
<evidence type="ECO:0000256" key="1">
    <source>
        <dbReference type="ARBA" id="ARBA00004651"/>
    </source>
</evidence>
<keyword evidence="3" id="KW-0547">Nucleotide-binding</keyword>
<evidence type="ECO:0000259" key="9">
    <source>
        <dbReference type="PROSITE" id="PS50929"/>
    </source>
</evidence>
<dbReference type="eggNOG" id="COG1132">
    <property type="taxonomic scope" value="Bacteria"/>
</dbReference>
<dbReference type="PANTHER" id="PTHR24221:SF423">
    <property type="entry name" value="ABC TRANSPORTER"/>
    <property type="match status" value="1"/>
</dbReference>
<dbReference type="EMBL" id="ADVG01000004">
    <property type="protein sequence ID" value="EFH81325.1"/>
    <property type="molecule type" value="Genomic_DNA"/>
</dbReference>
<comment type="caution">
    <text evidence="10">The sequence shown here is derived from an EMBL/GenBank/DDBJ whole genome shotgun (WGS) entry which is preliminary data.</text>
</comment>
<comment type="subcellular location">
    <subcellularLocation>
        <location evidence="1">Cell membrane</location>
        <topology evidence="1">Multi-pass membrane protein</topology>
    </subcellularLocation>
</comment>
<evidence type="ECO:0000259" key="8">
    <source>
        <dbReference type="PROSITE" id="PS50893"/>
    </source>
</evidence>
<evidence type="ECO:0000313" key="11">
    <source>
        <dbReference type="Proteomes" id="UP000004508"/>
    </source>
</evidence>
<dbReference type="Proteomes" id="UP000004508">
    <property type="component" value="Unassembled WGS sequence"/>
</dbReference>
<evidence type="ECO:0000256" key="6">
    <source>
        <dbReference type="ARBA" id="ARBA00023136"/>
    </source>
</evidence>
<dbReference type="OrthoDB" id="9769115at2"/>
<feature type="domain" description="ABC transporter" evidence="8">
    <location>
        <begin position="349"/>
        <end position="583"/>
    </location>
</feature>
<proteinExistence type="predicted"/>
<dbReference type="InterPro" id="IPR011527">
    <property type="entry name" value="ABC1_TM_dom"/>
</dbReference>
<dbReference type="GO" id="GO:0005524">
    <property type="term" value="F:ATP binding"/>
    <property type="evidence" value="ECO:0007669"/>
    <property type="project" value="UniProtKB-KW"/>
</dbReference>
<dbReference type="Gene3D" id="1.20.1560.10">
    <property type="entry name" value="ABC transporter type 1, transmembrane domain"/>
    <property type="match status" value="1"/>
</dbReference>
<dbReference type="PROSITE" id="PS50929">
    <property type="entry name" value="ABC_TM1F"/>
    <property type="match status" value="1"/>
</dbReference>
<dbReference type="InParanoid" id="D6U495"/>
<dbReference type="Pfam" id="PF00005">
    <property type="entry name" value="ABC_tran"/>
    <property type="match status" value="1"/>
</dbReference>
<feature type="transmembrane region" description="Helical" evidence="7">
    <location>
        <begin position="156"/>
        <end position="173"/>
    </location>
</feature>
<evidence type="ECO:0000256" key="4">
    <source>
        <dbReference type="ARBA" id="ARBA00022840"/>
    </source>
</evidence>
<feature type="transmembrane region" description="Helical" evidence="7">
    <location>
        <begin position="126"/>
        <end position="150"/>
    </location>
</feature>
<keyword evidence="6 7" id="KW-0472">Membrane</keyword>
<dbReference type="InterPro" id="IPR039421">
    <property type="entry name" value="Type_1_exporter"/>
</dbReference>
<accession>D6U495</accession>
<dbReference type="RefSeq" id="WP_007918620.1">
    <property type="nucleotide sequence ID" value="NZ_ADVG01000004.1"/>
</dbReference>
<evidence type="ECO:0000256" key="2">
    <source>
        <dbReference type="ARBA" id="ARBA00022692"/>
    </source>
</evidence>
<keyword evidence="4" id="KW-0067">ATP-binding</keyword>
<dbReference type="GO" id="GO:0140359">
    <property type="term" value="F:ABC-type transporter activity"/>
    <property type="evidence" value="ECO:0007669"/>
    <property type="project" value="InterPro"/>
</dbReference>
<evidence type="ECO:0000256" key="5">
    <source>
        <dbReference type="ARBA" id="ARBA00022989"/>
    </source>
</evidence>
<dbReference type="InterPro" id="IPR036640">
    <property type="entry name" value="ABC1_TM_sf"/>
</dbReference>
<dbReference type="AlphaFoldDB" id="D6U495"/>
<keyword evidence="2 7" id="KW-0812">Transmembrane</keyword>
<organism evidence="10 11">
    <name type="scientific">Ktedonobacter racemifer DSM 44963</name>
    <dbReference type="NCBI Taxonomy" id="485913"/>
    <lineage>
        <taxon>Bacteria</taxon>
        <taxon>Bacillati</taxon>
        <taxon>Chloroflexota</taxon>
        <taxon>Ktedonobacteria</taxon>
        <taxon>Ktedonobacterales</taxon>
        <taxon>Ktedonobacteraceae</taxon>
        <taxon>Ktedonobacter</taxon>
    </lineage>
</organism>
<feature type="domain" description="ABC transmembrane type-1" evidence="9">
    <location>
        <begin position="33"/>
        <end position="301"/>
    </location>
</feature>
<dbReference type="PANTHER" id="PTHR24221">
    <property type="entry name" value="ATP-BINDING CASSETTE SUB-FAMILY B"/>
    <property type="match status" value="1"/>
</dbReference>
<dbReference type="SMART" id="SM00382">
    <property type="entry name" value="AAA"/>
    <property type="match status" value="1"/>
</dbReference>
<dbReference type="Gene3D" id="3.40.50.300">
    <property type="entry name" value="P-loop containing nucleotide triphosphate hydrolases"/>
    <property type="match status" value="1"/>
</dbReference>
<dbReference type="GO" id="GO:0016887">
    <property type="term" value="F:ATP hydrolysis activity"/>
    <property type="evidence" value="ECO:0007669"/>
    <property type="project" value="InterPro"/>
</dbReference>
<dbReference type="GO" id="GO:0005886">
    <property type="term" value="C:plasma membrane"/>
    <property type="evidence" value="ECO:0007669"/>
    <property type="project" value="UniProtKB-SubCell"/>
</dbReference>
<evidence type="ECO:0000256" key="3">
    <source>
        <dbReference type="ARBA" id="ARBA00022741"/>
    </source>
</evidence>
<keyword evidence="5 7" id="KW-1133">Transmembrane helix</keyword>
<feature type="transmembrane region" description="Helical" evidence="7">
    <location>
        <begin position="57"/>
        <end position="77"/>
    </location>
</feature>
<keyword evidence="11" id="KW-1185">Reference proteome</keyword>
<evidence type="ECO:0000256" key="7">
    <source>
        <dbReference type="SAM" id="Phobius"/>
    </source>
</evidence>
<dbReference type="InterPro" id="IPR003593">
    <property type="entry name" value="AAA+_ATPase"/>
</dbReference>
<name>D6U495_KTERA</name>
<dbReference type="PROSITE" id="PS50893">
    <property type="entry name" value="ABC_TRANSPORTER_2"/>
    <property type="match status" value="1"/>
</dbReference>
<dbReference type="STRING" id="485913.Krac_2040"/>
<dbReference type="InterPro" id="IPR027417">
    <property type="entry name" value="P-loop_NTPase"/>
</dbReference>